<dbReference type="PANTHER" id="PTHR31845">
    <property type="entry name" value="FINGER DOMAIN PROTEIN, PUTATIVE-RELATED"/>
    <property type="match status" value="1"/>
</dbReference>
<evidence type="ECO:0000313" key="8">
    <source>
        <dbReference type="EMBL" id="KAK6353660.1"/>
    </source>
</evidence>
<feature type="region of interest" description="Disordered" evidence="6">
    <location>
        <begin position="167"/>
        <end position="191"/>
    </location>
</feature>
<dbReference type="InterPro" id="IPR036864">
    <property type="entry name" value="Zn2-C6_fun-type_DNA-bd_sf"/>
</dbReference>
<evidence type="ECO:0000259" key="7">
    <source>
        <dbReference type="PROSITE" id="PS50048"/>
    </source>
</evidence>
<dbReference type="AlphaFoldDB" id="A0AAV9V4C2"/>
<evidence type="ECO:0000256" key="1">
    <source>
        <dbReference type="ARBA" id="ARBA00004123"/>
    </source>
</evidence>
<dbReference type="InterPro" id="IPR001138">
    <property type="entry name" value="Zn2Cys6_DnaBD"/>
</dbReference>
<feature type="region of interest" description="Disordered" evidence="6">
    <location>
        <begin position="209"/>
        <end position="245"/>
    </location>
</feature>
<keyword evidence="5" id="KW-0539">Nucleus</keyword>
<evidence type="ECO:0000256" key="2">
    <source>
        <dbReference type="ARBA" id="ARBA00023015"/>
    </source>
</evidence>
<feature type="compositionally biased region" description="Low complexity" evidence="6">
    <location>
        <begin position="23"/>
        <end position="57"/>
    </location>
</feature>
<dbReference type="GO" id="GO:0000981">
    <property type="term" value="F:DNA-binding transcription factor activity, RNA polymerase II-specific"/>
    <property type="evidence" value="ECO:0007669"/>
    <property type="project" value="InterPro"/>
</dbReference>
<protein>
    <recommendedName>
        <fullName evidence="7">Zn(2)-C6 fungal-type domain-containing protein</fullName>
    </recommendedName>
</protein>
<dbReference type="EMBL" id="JAVHNQ010000003">
    <property type="protein sequence ID" value="KAK6353660.1"/>
    <property type="molecule type" value="Genomic_DNA"/>
</dbReference>
<feature type="region of interest" description="Disordered" evidence="6">
    <location>
        <begin position="1"/>
        <end position="67"/>
    </location>
</feature>
<evidence type="ECO:0000313" key="9">
    <source>
        <dbReference type="Proteomes" id="UP001375240"/>
    </source>
</evidence>
<dbReference type="Proteomes" id="UP001375240">
    <property type="component" value="Unassembled WGS sequence"/>
</dbReference>
<keyword evidence="9" id="KW-1185">Reference proteome</keyword>
<dbReference type="GO" id="GO:0008270">
    <property type="term" value="F:zinc ion binding"/>
    <property type="evidence" value="ECO:0007669"/>
    <property type="project" value="InterPro"/>
</dbReference>
<keyword evidence="3" id="KW-0238">DNA-binding</keyword>
<dbReference type="PROSITE" id="PS50048">
    <property type="entry name" value="ZN2_CY6_FUNGAL_2"/>
    <property type="match status" value="1"/>
</dbReference>
<name>A0AAV9V4C2_9PEZI</name>
<feature type="domain" description="Zn(2)-C6 fungal-type" evidence="7">
    <location>
        <begin position="68"/>
        <end position="100"/>
    </location>
</feature>
<feature type="compositionally biased region" description="Low complexity" evidence="6">
    <location>
        <begin position="825"/>
        <end position="844"/>
    </location>
</feature>
<dbReference type="GO" id="GO:0000976">
    <property type="term" value="F:transcription cis-regulatory region binding"/>
    <property type="evidence" value="ECO:0007669"/>
    <property type="project" value="TreeGrafter"/>
</dbReference>
<accession>A0AAV9V4C2</accession>
<feature type="compositionally biased region" description="Basic and acidic residues" evidence="6">
    <location>
        <begin position="209"/>
        <end position="231"/>
    </location>
</feature>
<dbReference type="InterPro" id="IPR051089">
    <property type="entry name" value="prtT"/>
</dbReference>
<dbReference type="CDD" id="cd00067">
    <property type="entry name" value="GAL4"/>
    <property type="match status" value="1"/>
</dbReference>
<evidence type="ECO:0000256" key="5">
    <source>
        <dbReference type="ARBA" id="ARBA00023242"/>
    </source>
</evidence>
<evidence type="ECO:0000256" key="4">
    <source>
        <dbReference type="ARBA" id="ARBA00023163"/>
    </source>
</evidence>
<feature type="compositionally biased region" description="Polar residues" evidence="6">
    <location>
        <begin position="234"/>
        <end position="245"/>
    </location>
</feature>
<dbReference type="GO" id="GO:0005634">
    <property type="term" value="C:nucleus"/>
    <property type="evidence" value="ECO:0007669"/>
    <property type="project" value="UniProtKB-SubCell"/>
</dbReference>
<feature type="compositionally biased region" description="Low complexity" evidence="6">
    <location>
        <begin position="852"/>
        <end position="861"/>
    </location>
</feature>
<feature type="region of interest" description="Disordered" evidence="6">
    <location>
        <begin position="825"/>
        <end position="861"/>
    </location>
</feature>
<reference evidence="8 9" key="1">
    <citation type="submission" date="2019-10" db="EMBL/GenBank/DDBJ databases">
        <authorList>
            <person name="Palmer J.M."/>
        </authorList>
    </citation>
    <scope>NUCLEOTIDE SEQUENCE [LARGE SCALE GENOMIC DNA]</scope>
    <source>
        <strain evidence="8 9">TWF696</strain>
    </source>
</reference>
<dbReference type="PROSITE" id="PS00463">
    <property type="entry name" value="ZN2_CY6_FUNGAL_1"/>
    <property type="match status" value="1"/>
</dbReference>
<evidence type="ECO:0000256" key="3">
    <source>
        <dbReference type="ARBA" id="ARBA00023125"/>
    </source>
</evidence>
<sequence length="981" mass="107497">MSSGASATALPPIHSYSPPPNHNHPAGAAGGTSSPLPALSSSSLSRSPPTLLPAAAAGGTPRNTKARACTNCKTKKIACRPGSVPGVCVKCHRDNKRCIVEEPTPRPVRGKGTSKARVAEMEKKLDGLVALLTGAQSISSNPNSSGITMSDQEQAAIGLATLAPSLSRQYGQNDSGSSSSNSTRPPNLACNSHAVPDFNVGACLSALKTKEAERDEQRRQEEKQREEERQRQQLPKTSECSGFNFMMSSPTPQAPLWDPIGRNLVTEAEAEQFLATFTEMVVHFPFYVLPAGATVASLRRDKPVLLLAILTAASQSNKRIQVALERDFRRAYSDRLLVLGEKSLELLQAGMIYMSWFHCHFSPKTQIFLQVIYLLISLVTELGYDRKPERDRPAAVPGTGPLTTVGGGGDEGGSNASNRGGRREDGSVSSPRFSENGNEPPVSLDKLEEREFRTREIRRALLGCWWLTSTISIDFRKRVPLHFSSYMRRCQQTFVENPEFESDKHMVLLLRIQKLQEDICETFRYHDPDIAGKQDLVRIQMSLKAFHSVLKELEREVECMHPRSPARDSTYPQVFAVGMYLYEIGLHMTPPPPSTTSYAPTASLEYTTERINILSECLSYTKKFLDCVTTRQPVTYRMMCSPGWMRISYGLIVLSKLALGGTEPVDLCNIKEKTVIQYSNRHYTTLSPHPAVLAEQEREKERQRITGRHRSASPERPGIAYIPSPSNVDGWDTSVVRSAVKMELYLDRLKDLCKLLHCPSPPIKDEDRERYKANNVDENTTPDLYDFGIWMFATMKEWYLAMVKREEDIEAAARDAVAMEGVAGANSMTGSSTGADSSTTPGGSTISGGVGSSRTRSTSVSIVTPAGNPLIKEWSNPNDSFQRLKRKYDVAADSNWGGQAGMGSPAAMAGGNVGGNNGNPGLGAEYGNPGGNGMVMGGTAEDAQMQMQMPQTIGFEFMDTLGDDFWGAMWSSWPLFYPAGA</sequence>
<comment type="subcellular location">
    <subcellularLocation>
        <location evidence="1">Nucleus</location>
    </subcellularLocation>
</comment>
<proteinExistence type="predicted"/>
<comment type="caution">
    <text evidence="8">The sequence shown here is derived from an EMBL/GenBank/DDBJ whole genome shotgun (WGS) entry which is preliminary data.</text>
</comment>
<keyword evidence="4" id="KW-0804">Transcription</keyword>
<dbReference type="PANTHER" id="PTHR31845:SF10">
    <property type="entry name" value="ZN(II)2CYS6 TRANSCRIPTION FACTOR (EUROFUNG)"/>
    <property type="match status" value="1"/>
</dbReference>
<gene>
    <name evidence="8" type="ORF">TWF696_005622</name>
</gene>
<dbReference type="Gene3D" id="4.10.240.10">
    <property type="entry name" value="Zn(2)-C6 fungal-type DNA-binding domain"/>
    <property type="match status" value="1"/>
</dbReference>
<feature type="region of interest" description="Disordered" evidence="6">
    <location>
        <begin position="388"/>
        <end position="447"/>
    </location>
</feature>
<organism evidence="8 9">
    <name type="scientific">Orbilia brochopaga</name>
    <dbReference type="NCBI Taxonomy" id="3140254"/>
    <lineage>
        <taxon>Eukaryota</taxon>
        <taxon>Fungi</taxon>
        <taxon>Dikarya</taxon>
        <taxon>Ascomycota</taxon>
        <taxon>Pezizomycotina</taxon>
        <taxon>Orbiliomycetes</taxon>
        <taxon>Orbiliales</taxon>
        <taxon>Orbiliaceae</taxon>
        <taxon>Orbilia</taxon>
    </lineage>
</organism>
<keyword evidence="2" id="KW-0805">Transcription regulation</keyword>
<feature type="compositionally biased region" description="Polar residues" evidence="6">
    <location>
        <begin position="427"/>
        <end position="437"/>
    </location>
</feature>
<dbReference type="SUPFAM" id="SSF57701">
    <property type="entry name" value="Zn2/Cys6 DNA-binding domain"/>
    <property type="match status" value="1"/>
</dbReference>
<evidence type="ECO:0000256" key="6">
    <source>
        <dbReference type="SAM" id="MobiDB-lite"/>
    </source>
</evidence>